<dbReference type="AlphaFoldDB" id="A0A194VDV7"/>
<dbReference type="Proteomes" id="UP000078576">
    <property type="component" value="Unassembled WGS sequence"/>
</dbReference>
<gene>
    <name evidence="1" type="ORF">VP1G_11331</name>
</gene>
<reference evidence="2" key="1">
    <citation type="submission" date="2014-12" db="EMBL/GenBank/DDBJ databases">
        <title>Genome Sequence of Valsa Canker Pathogens Uncovers a Specific Adaption of Colonization on Woody Bark.</title>
        <authorList>
            <person name="Yin Z."/>
            <person name="Liu H."/>
            <person name="Gao X."/>
            <person name="Li Z."/>
            <person name="Song N."/>
            <person name="Ke X."/>
            <person name="Dai Q."/>
            <person name="Wu Y."/>
            <person name="Sun Y."/>
            <person name="Xu J.-R."/>
            <person name="Kang Z.K."/>
            <person name="Wang L."/>
            <person name="Huang L."/>
        </authorList>
    </citation>
    <scope>NUCLEOTIDE SEQUENCE [LARGE SCALE GENOMIC DNA]</scope>
    <source>
        <strain evidence="2">SXYL134</strain>
    </source>
</reference>
<evidence type="ECO:0000313" key="2">
    <source>
        <dbReference type="Proteomes" id="UP000078576"/>
    </source>
</evidence>
<proteinExistence type="predicted"/>
<accession>A0A194VDV7</accession>
<protein>
    <submittedName>
        <fullName evidence="1">Uncharacterized protein</fullName>
    </submittedName>
</protein>
<name>A0A194VDV7_CYTMA</name>
<sequence length="95" mass="10708">MASFESIRARMSIKYILNPLPSQEPDYSAFPGHPRFSNGSMPMTLLVAPANPAIANPLADVWTWEWEREQEFIRSKANSDITILAARSVTYKHGD</sequence>
<dbReference type="OrthoDB" id="10507350at2759"/>
<dbReference type="EMBL" id="KN714802">
    <property type="protein sequence ID" value="KUI62180.1"/>
    <property type="molecule type" value="Genomic_DNA"/>
</dbReference>
<organism evidence="1 2">
    <name type="scientific">Cytospora mali</name>
    <name type="common">Apple Valsa canker fungus</name>
    <name type="synonym">Valsa mali</name>
    <dbReference type="NCBI Taxonomy" id="578113"/>
    <lineage>
        <taxon>Eukaryota</taxon>
        <taxon>Fungi</taxon>
        <taxon>Dikarya</taxon>
        <taxon>Ascomycota</taxon>
        <taxon>Pezizomycotina</taxon>
        <taxon>Sordariomycetes</taxon>
        <taxon>Sordariomycetidae</taxon>
        <taxon>Diaporthales</taxon>
        <taxon>Cytosporaceae</taxon>
        <taxon>Cytospora</taxon>
    </lineage>
</organism>
<keyword evidence="2" id="KW-1185">Reference proteome</keyword>
<dbReference type="STRING" id="694573.A0A194VDV7"/>
<evidence type="ECO:0000313" key="1">
    <source>
        <dbReference type="EMBL" id="KUI62180.1"/>
    </source>
</evidence>